<dbReference type="AlphaFoldDB" id="A0A9P6KNH8"/>
<sequence>MNADGELYDYIRETTSYYSRGTYSPSAGATICHQDCHGLHTPGEHYVTVCVALLDLIILLKLHSTNDSSSGWFLRPAFDVIAKIGGHSQQVPVYIGFQFGVDVATLEVETNWVISIGRGHRAALFAAGACVGKVTDGGFAFEPESVDAAAAHRRQSHDYRSAGDWVEFDLSENHGL</sequence>
<proteinExistence type="predicted"/>
<comment type="caution">
    <text evidence="1">The sequence shown here is derived from an EMBL/GenBank/DDBJ whole genome shotgun (WGS) entry which is preliminary data.</text>
</comment>
<dbReference type="Proteomes" id="UP000756921">
    <property type="component" value="Unassembled WGS sequence"/>
</dbReference>
<evidence type="ECO:0000313" key="2">
    <source>
        <dbReference type="Proteomes" id="UP000756921"/>
    </source>
</evidence>
<gene>
    <name evidence="1" type="ORF">PMIN01_09437</name>
</gene>
<accession>A0A9P6KNH8</accession>
<name>A0A9P6KNH8_9PLEO</name>
<organism evidence="1 2">
    <name type="scientific">Paraphaeosphaeria minitans</name>
    <dbReference type="NCBI Taxonomy" id="565426"/>
    <lineage>
        <taxon>Eukaryota</taxon>
        <taxon>Fungi</taxon>
        <taxon>Dikarya</taxon>
        <taxon>Ascomycota</taxon>
        <taxon>Pezizomycotina</taxon>
        <taxon>Dothideomycetes</taxon>
        <taxon>Pleosporomycetidae</taxon>
        <taxon>Pleosporales</taxon>
        <taxon>Massarineae</taxon>
        <taxon>Didymosphaeriaceae</taxon>
        <taxon>Paraphaeosphaeria</taxon>
    </lineage>
</organism>
<dbReference type="EMBL" id="WJXW01000010">
    <property type="protein sequence ID" value="KAF9732579.1"/>
    <property type="molecule type" value="Genomic_DNA"/>
</dbReference>
<keyword evidence="2" id="KW-1185">Reference proteome</keyword>
<reference evidence="1" key="1">
    <citation type="journal article" date="2020" name="Mol. Plant Microbe Interact.">
        <title>Genome Sequence of the Biocontrol Agent Coniothyrium minitans strain Conio (IMI 134523).</title>
        <authorList>
            <person name="Patel D."/>
            <person name="Shittu T.A."/>
            <person name="Baroncelli R."/>
            <person name="Muthumeenakshi S."/>
            <person name="Osborne T.H."/>
            <person name="Janganan T.K."/>
            <person name="Sreenivasaprasad S."/>
        </authorList>
    </citation>
    <scope>NUCLEOTIDE SEQUENCE</scope>
    <source>
        <strain evidence="1">Conio</strain>
    </source>
</reference>
<evidence type="ECO:0000313" key="1">
    <source>
        <dbReference type="EMBL" id="KAF9732579.1"/>
    </source>
</evidence>
<protein>
    <submittedName>
        <fullName evidence="1">Uncharacterized protein</fullName>
    </submittedName>
</protein>